<sequence length="105" mass="11417">MATNTTETSNKPLKHSGLGIASFVIALVWLFEIILFIFYGAIAGQIDNLGLAMVFIIFSAMAPIVAVMLGIISLFLKNKKRLYGILGLAIILPFGLLYFFIFGSA</sequence>
<reference evidence="2" key="1">
    <citation type="journal article" date="2015" name="Nature">
        <title>Complex archaea that bridge the gap between prokaryotes and eukaryotes.</title>
        <authorList>
            <person name="Spang A."/>
            <person name="Saw J.H."/>
            <person name="Jorgensen S.L."/>
            <person name="Zaremba-Niedzwiedzka K."/>
            <person name="Martijn J."/>
            <person name="Lind A.E."/>
            <person name="van Eijk R."/>
            <person name="Schleper C."/>
            <person name="Guy L."/>
            <person name="Ettema T.J."/>
        </authorList>
    </citation>
    <scope>NUCLEOTIDE SEQUENCE</scope>
</reference>
<accession>A0A0F8YJ50</accession>
<dbReference type="EMBL" id="LAZR01056647">
    <property type="protein sequence ID" value="KKK73740.1"/>
    <property type="molecule type" value="Genomic_DNA"/>
</dbReference>
<feature type="transmembrane region" description="Helical" evidence="1">
    <location>
        <begin position="20"/>
        <end position="42"/>
    </location>
</feature>
<keyword evidence="1" id="KW-0812">Transmembrane</keyword>
<keyword evidence="1" id="KW-0472">Membrane</keyword>
<feature type="transmembrane region" description="Helical" evidence="1">
    <location>
        <begin position="82"/>
        <end position="102"/>
    </location>
</feature>
<comment type="caution">
    <text evidence="2">The sequence shown here is derived from an EMBL/GenBank/DDBJ whole genome shotgun (WGS) entry which is preliminary data.</text>
</comment>
<keyword evidence="1" id="KW-1133">Transmembrane helix</keyword>
<evidence type="ECO:0000256" key="1">
    <source>
        <dbReference type="SAM" id="Phobius"/>
    </source>
</evidence>
<dbReference type="AlphaFoldDB" id="A0A0F8YJ50"/>
<gene>
    <name evidence="2" type="ORF">LCGC14_2890780</name>
</gene>
<proteinExistence type="predicted"/>
<protein>
    <submittedName>
        <fullName evidence="2">Uncharacterized protein</fullName>
    </submittedName>
</protein>
<feature type="transmembrane region" description="Helical" evidence="1">
    <location>
        <begin position="49"/>
        <end position="76"/>
    </location>
</feature>
<organism evidence="2">
    <name type="scientific">marine sediment metagenome</name>
    <dbReference type="NCBI Taxonomy" id="412755"/>
    <lineage>
        <taxon>unclassified sequences</taxon>
        <taxon>metagenomes</taxon>
        <taxon>ecological metagenomes</taxon>
    </lineage>
</organism>
<name>A0A0F8YJ50_9ZZZZ</name>
<evidence type="ECO:0000313" key="2">
    <source>
        <dbReference type="EMBL" id="KKK73740.1"/>
    </source>
</evidence>